<dbReference type="Proteomes" id="UP001595698">
    <property type="component" value="Unassembled WGS sequence"/>
</dbReference>
<proteinExistence type="predicted"/>
<reference evidence="3" key="1">
    <citation type="journal article" date="2019" name="Int. J. Syst. Evol. Microbiol.">
        <title>The Global Catalogue of Microorganisms (GCM) 10K type strain sequencing project: providing services to taxonomists for standard genome sequencing and annotation.</title>
        <authorList>
            <consortium name="The Broad Institute Genomics Platform"/>
            <consortium name="The Broad Institute Genome Sequencing Center for Infectious Disease"/>
            <person name="Wu L."/>
            <person name="Ma J."/>
        </authorList>
    </citation>
    <scope>NUCLEOTIDE SEQUENCE [LARGE SCALE GENOMIC DNA]</scope>
    <source>
        <strain evidence="3">TBRC 7912</strain>
    </source>
</reference>
<evidence type="ECO:0000256" key="1">
    <source>
        <dbReference type="SAM" id="Phobius"/>
    </source>
</evidence>
<keyword evidence="1" id="KW-0812">Transmembrane</keyword>
<dbReference type="RefSeq" id="WP_386191315.1">
    <property type="nucleotide sequence ID" value="NZ_JBHSBC010000021.1"/>
</dbReference>
<dbReference type="Pfam" id="PF09852">
    <property type="entry name" value="DUF2079"/>
    <property type="match status" value="1"/>
</dbReference>
<name>A0ABV8F289_9ACTN</name>
<feature type="transmembrane region" description="Helical" evidence="1">
    <location>
        <begin position="361"/>
        <end position="386"/>
    </location>
</feature>
<keyword evidence="1" id="KW-0472">Membrane</keyword>
<feature type="transmembrane region" description="Helical" evidence="1">
    <location>
        <begin position="109"/>
        <end position="127"/>
    </location>
</feature>
<dbReference type="EMBL" id="JBHSBC010000021">
    <property type="protein sequence ID" value="MFC3982772.1"/>
    <property type="molecule type" value="Genomic_DNA"/>
</dbReference>
<keyword evidence="3" id="KW-1185">Reference proteome</keyword>
<sequence>MRTEPSLGLSGGSPFFRHRVFVGLMVVVGTVVYGTLGLVKFYTFRVGVYDLVIFDQGVRGYANFSEPLSYVKGNWETPGVPFSLLGDHLSPMLVLLAPLYWIYDGPETLIVAQAILFSLAVVPLWTFVRRTLGVPAAYFVSVAYLISWPIAEAVSFHFHEYAFVPLLTALVFERISAGKLAQTIPFLALVLAVKEDMGIFVAGLGVGLALTRGRRLFGATLFVCGALYMYLATHVVIPFFGGQADRYWYYSFWGADQSDAIVGVITRPHDVVTTLFSPGVKAWTVLLLLGPLFFLCLASPYMLAPGAVLLARMLATDPGASGWWSTHYHYNSAVVMALVCAAVDGLARVRRRARKEVSRPATLYLPAGMALMMVGTVPFFALGNLFSPAWYRTPDRVPAAVAALATVPDGVLVETANSLGPQISARTHVVAWAAKTAERPQRAPWVVADLDERQPHFASVADQASDVAALQKRGYRKVFSEKGYVVLCAPAACR</sequence>
<feature type="transmembrane region" description="Helical" evidence="1">
    <location>
        <begin position="285"/>
        <end position="308"/>
    </location>
</feature>
<feature type="transmembrane region" description="Helical" evidence="1">
    <location>
        <begin position="184"/>
        <end position="210"/>
    </location>
</feature>
<evidence type="ECO:0000313" key="3">
    <source>
        <dbReference type="Proteomes" id="UP001595698"/>
    </source>
</evidence>
<dbReference type="InterPro" id="IPR018650">
    <property type="entry name" value="STSV1_Orf64"/>
</dbReference>
<feature type="transmembrane region" description="Helical" evidence="1">
    <location>
        <begin position="216"/>
        <end position="240"/>
    </location>
</feature>
<keyword evidence="1" id="KW-1133">Transmembrane helix</keyword>
<feature type="transmembrane region" description="Helical" evidence="1">
    <location>
        <begin position="132"/>
        <end position="150"/>
    </location>
</feature>
<comment type="caution">
    <text evidence="2">The sequence shown here is derived from an EMBL/GenBank/DDBJ whole genome shotgun (WGS) entry which is preliminary data.</text>
</comment>
<feature type="transmembrane region" description="Helical" evidence="1">
    <location>
        <begin position="20"/>
        <end position="39"/>
    </location>
</feature>
<organism evidence="2 3">
    <name type="scientific">Streptosporangium jomthongense</name>
    <dbReference type="NCBI Taxonomy" id="1193683"/>
    <lineage>
        <taxon>Bacteria</taxon>
        <taxon>Bacillati</taxon>
        <taxon>Actinomycetota</taxon>
        <taxon>Actinomycetes</taxon>
        <taxon>Streptosporangiales</taxon>
        <taxon>Streptosporangiaceae</taxon>
        <taxon>Streptosporangium</taxon>
    </lineage>
</organism>
<gene>
    <name evidence="2" type="ORF">ACFOYY_21710</name>
</gene>
<protein>
    <submittedName>
        <fullName evidence="2">DUF2079 domain-containing protein</fullName>
    </submittedName>
</protein>
<accession>A0ABV8F289</accession>
<evidence type="ECO:0000313" key="2">
    <source>
        <dbReference type="EMBL" id="MFC3982772.1"/>
    </source>
</evidence>